<dbReference type="Proteomes" id="UP000789405">
    <property type="component" value="Unassembled WGS sequence"/>
</dbReference>
<accession>A0A9N9NJA2</accession>
<sequence length="130" mass="15388">MTRRFNHSRRRSSGRHLRGSSDNPLFEALDVVQTENRRLVREIISLRRRIRNLEERVEVQQETIVESVQGSWMRDAEYERLLVERNRLRARVADLEERVELRRDNNNDRGSDGSRDRMVGFGFFGGGNFA</sequence>
<evidence type="ECO:0000313" key="3">
    <source>
        <dbReference type="Proteomes" id="UP000789405"/>
    </source>
</evidence>
<name>A0A9N9NJA2_9GLOM</name>
<evidence type="ECO:0000256" key="1">
    <source>
        <dbReference type="SAM" id="Coils"/>
    </source>
</evidence>
<dbReference type="EMBL" id="CAJVPY010012832">
    <property type="protein sequence ID" value="CAG8736811.1"/>
    <property type="molecule type" value="Genomic_DNA"/>
</dbReference>
<dbReference type="AlphaFoldDB" id="A0A9N9NJA2"/>
<evidence type="ECO:0000313" key="2">
    <source>
        <dbReference type="EMBL" id="CAG8736811.1"/>
    </source>
</evidence>
<proteinExistence type="predicted"/>
<feature type="coiled-coil region" evidence="1">
    <location>
        <begin position="29"/>
        <end position="105"/>
    </location>
</feature>
<comment type="caution">
    <text evidence="2">The sequence shown here is derived from an EMBL/GenBank/DDBJ whole genome shotgun (WGS) entry which is preliminary data.</text>
</comment>
<reference evidence="2" key="1">
    <citation type="submission" date="2021-06" db="EMBL/GenBank/DDBJ databases">
        <authorList>
            <person name="Kallberg Y."/>
            <person name="Tangrot J."/>
            <person name="Rosling A."/>
        </authorList>
    </citation>
    <scope>NUCLEOTIDE SEQUENCE</scope>
    <source>
        <strain evidence="2">MA453B</strain>
    </source>
</reference>
<protein>
    <submittedName>
        <fullName evidence="2">5552_t:CDS:1</fullName>
    </submittedName>
</protein>
<keyword evidence="1" id="KW-0175">Coiled coil</keyword>
<gene>
    <name evidence="2" type="ORF">DERYTH_LOCUS15641</name>
</gene>
<organism evidence="2 3">
    <name type="scientific">Dentiscutata erythropus</name>
    <dbReference type="NCBI Taxonomy" id="1348616"/>
    <lineage>
        <taxon>Eukaryota</taxon>
        <taxon>Fungi</taxon>
        <taxon>Fungi incertae sedis</taxon>
        <taxon>Mucoromycota</taxon>
        <taxon>Glomeromycotina</taxon>
        <taxon>Glomeromycetes</taxon>
        <taxon>Diversisporales</taxon>
        <taxon>Gigasporaceae</taxon>
        <taxon>Dentiscutata</taxon>
    </lineage>
</organism>
<dbReference type="OrthoDB" id="2447697at2759"/>
<keyword evidence="3" id="KW-1185">Reference proteome</keyword>